<evidence type="ECO:0000256" key="9">
    <source>
        <dbReference type="RuleBase" id="RU368031"/>
    </source>
</evidence>
<dbReference type="EMBL" id="JAJSOW010000003">
    <property type="protein sequence ID" value="KAI9195826.1"/>
    <property type="molecule type" value="Genomic_DNA"/>
</dbReference>
<keyword evidence="3 9" id="KW-0217">Developmental protein</keyword>
<name>A0AAD5JMD7_ACENE</name>
<reference evidence="11" key="2">
    <citation type="submission" date="2023-02" db="EMBL/GenBank/DDBJ databases">
        <authorList>
            <person name="Swenson N.G."/>
            <person name="Wegrzyn J.L."/>
            <person name="Mcevoy S.L."/>
        </authorList>
    </citation>
    <scope>NUCLEOTIDE SEQUENCE</scope>
    <source>
        <strain evidence="11">91603</strain>
        <tissue evidence="11">Leaf</tissue>
    </source>
</reference>
<evidence type="ECO:0000313" key="12">
    <source>
        <dbReference type="Proteomes" id="UP001064489"/>
    </source>
</evidence>
<dbReference type="GO" id="GO:0008283">
    <property type="term" value="P:cell population proliferation"/>
    <property type="evidence" value="ECO:0007669"/>
    <property type="project" value="UniProtKB-UniRule"/>
</dbReference>
<dbReference type="PANTHER" id="PTHR33285">
    <property type="entry name" value="PHYTOSULFOKINES 3"/>
    <property type="match status" value="1"/>
</dbReference>
<comment type="caution">
    <text evidence="11">The sequence shown here is derived from an EMBL/GenBank/DDBJ whole genome shotgun (WGS) entry which is preliminary data.</text>
</comment>
<proteinExistence type="inferred from homology"/>
<dbReference type="Pfam" id="PF06404">
    <property type="entry name" value="PSK"/>
    <property type="match status" value="1"/>
</dbReference>
<dbReference type="InterPro" id="IPR009438">
    <property type="entry name" value="Phytosulfokine"/>
</dbReference>
<keyword evidence="4 9" id="KW-0964">Secreted</keyword>
<evidence type="ECO:0000256" key="6">
    <source>
        <dbReference type="ARBA" id="ARBA00022729"/>
    </source>
</evidence>
<comment type="PTM">
    <text evidence="9">PSK-alpha is produced by endopeptidase digestion. PSK-beta is produced from PSK-alpha by exopeptidase digestion.</text>
</comment>
<keyword evidence="8 9" id="KW-0339">Growth factor</keyword>
<organism evidence="11 12">
    <name type="scientific">Acer negundo</name>
    <name type="common">Box elder</name>
    <dbReference type="NCBI Taxonomy" id="4023"/>
    <lineage>
        <taxon>Eukaryota</taxon>
        <taxon>Viridiplantae</taxon>
        <taxon>Streptophyta</taxon>
        <taxon>Embryophyta</taxon>
        <taxon>Tracheophyta</taxon>
        <taxon>Spermatophyta</taxon>
        <taxon>Magnoliopsida</taxon>
        <taxon>eudicotyledons</taxon>
        <taxon>Gunneridae</taxon>
        <taxon>Pentapetalae</taxon>
        <taxon>rosids</taxon>
        <taxon>malvids</taxon>
        <taxon>Sapindales</taxon>
        <taxon>Sapindaceae</taxon>
        <taxon>Hippocastanoideae</taxon>
        <taxon>Acereae</taxon>
        <taxon>Acer</taxon>
    </lineage>
</organism>
<evidence type="ECO:0000256" key="10">
    <source>
        <dbReference type="SAM" id="MobiDB-lite"/>
    </source>
</evidence>
<evidence type="ECO:0000256" key="5">
    <source>
        <dbReference type="ARBA" id="ARBA00022641"/>
    </source>
</evidence>
<comment type="similarity">
    <text evidence="2 9">Belongs to the phytosulfokine family.</text>
</comment>
<comment type="function">
    <text evidence="9">Promotes plant cell differentiation, organogenesis and somatic embryogenesis as well as cell proliferation.</text>
</comment>
<gene>
    <name evidence="11" type="ORF">LWI28_018461</name>
</gene>
<dbReference type="Proteomes" id="UP001064489">
    <property type="component" value="Chromosome 1"/>
</dbReference>
<sequence>MRTTSSSSEVNSEATSPPSKPPNSASRTRVSRSAVPSAARASTSVASPPRFKAFVGDGVDVWWRRAEEMVLYVCSKSGSRPVSARFIVTKQQGQEEIKLMKEIPSSQDSLQVMEDIESIRELMGIEACDNGDEECFKRRIISEAHLDYIYTQHHKP</sequence>
<comment type="PTM">
    <text evidence="9">Sulfation is important for activity and for the binding to a putative membrane receptor.</text>
</comment>
<keyword evidence="12" id="KW-1185">Reference proteome</keyword>
<comment type="subcellular location">
    <subcellularLocation>
        <location evidence="1 9">Secreted</location>
    </subcellularLocation>
</comment>
<evidence type="ECO:0000256" key="4">
    <source>
        <dbReference type="ARBA" id="ARBA00022525"/>
    </source>
</evidence>
<feature type="region of interest" description="Disordered" evidence="10">
    <location>
        <begin position="1"/>
        <end position="46"/>
    </location>
</feature>
<keyword evidence="6 9" id="KW-0732">Signal</keyword>
<dbReference type="AlphaFoldDB" id="A0AAD5JMD7"/>
<keyword evidence="7 9" id="KW-0221">Differentiation</keyword>
<dbReference type="GO" id="GO:0030154">
    <property type="term" value="P:cell differentiation"/>
    <property type="evidence" value="ECO:0007669"/>
    <property type="project" value="UniProtKB-UniRule"/>
</dbReference>
<evidence type="ECO:0000256" key="8">
    <source>
        <dbReference type="ARBA" id="ARBA00023030"/>
    </source>
</evidence>
<protein>
    <recommendedName>
        <fullName evidence="9">Phytosulfokine</fullName>
    </recommendedName>
    <component>
        <recommendedName>
            <fullName evidence="9">Phytosulfokine-alpha</fullName>
            <shortName evidence="9">PSK-alpha</shortName>
            <shortName evidence="9">Phytosulfokine-a</shortName>
        </recommendedName>
    </component>
    <component>
        <recommendedName>
            <fullName evidence="9">Phytosulfokine-beta</fullName>
            <shortName evidence="9">PSK-beta</shortName>
            <shortName evidence="9">Phytosulfokine-b</shortName>
        </recommendedName>
    </component>
</protein>
<accession>A0AAD5JMD7</accession>
<dbReference type="PANTHER" id="PTHR33285:SF22">
    <property type="entry name" value="PHYTOSULFOKINES 6-RELATED"/>
    <property type="match status" value="1"/>
</dbReference>
<reference evidence="11" key="1">
    <citation type="journal article" date="2022" name="Plant J.">
        <title>Strategies of tolerance reflected in two North American maple genomes.</title>
        <authorList>
            <person name="McEvoy S.L."/>
            <person name="Sezen U.U."/>
            <person name="Trouern-Trend A."/>
            <person name="McMahon S.M."/>
            <person name="Schaberg P.G."/>
            <person name="Yang J."/>
            <person name="Wegrzyn J.L."/>
            <person name="Swenson N.G."/>
        </authorList>
    </citation>
    <scope>NUCLEOTIDE SEQUENCE</scope>
    <source>
        <strain evidence="11">91603</strain>
    </source>
</reference>
<keyword evidence="5 9" id="KW-0765">Sulfation</keyword>
<feature type="compositionally biased region" description="Low complexity" evidence="10">
    <location>
        <begin position="1"/>
        <end position="16"/>
    </location>
</feature>
<evidence type="ECO:0000256" key="7">
    <source>
        <dbReference type="ARBA" id="ARBA00022782"/>
    </source>
</evidence>
<evidence type="ECO:0000256" key="3">
    <source>
        <dbReference type="ARBA" id="ARBA00022473"/>
    </source>
</evidence>
<evidence type="ECO:0000256" key="1">
    <source>
        <dbReference type="ARBA" id="ARBA00004613"/>
    </source>
</evidence>
<evidence type="ECO:0000313" key="11">
    <source>
        <dbReference type="EMBL" id="KAI9195826.1"/>
    </source>
</evidence>
<evidence type="ECO:0000256" key="2">
    <source>
        <dbReference type="ARBA" id="ARBA00010781"/>
    </source>
</evidence>
<dbReference type="GO" id="GO:0008083">
    <property type="term" value="F:growth factor activity"/>
    <property type="evidence" value="ECO:0007669"/>
    <property type="project" value="UniProtKB-UniRule"/>
</dbReference>
<dbReference type="GO" id="GO:0005576">
    <property type="term" value="C:extracellular region"/>
    <property type="evidence" value="ECO:0007669"/>
    <property type="project" value="UniProtKB-SubCell"/>
</dbReference>
<feature type="compositionally biased region" description="Low complexity" evidence="10">
    <location>
        <begin position="24"/>
        <end position="46"/>
    </location>
</feature>